<evidence type="ECO:0000313" key="2">
    <source>
        <dbReference type="EMBL" id="ARF08059.1"/>
    </source>
</evidence>
<name>A0A1V0S8M9_9VIRU</name>
<reference evidence="2" key="1">
    <citation type="journal article" date="2017" name="Science">
        <title>Giant viruses with an expanded complement of translation system components.</title>
        <authorList>
            <person name="Schulz F."/>
            <person name="Yutin N."/>
            <person name="Ivanova N.N."/>
            <person name="Ortega D.R."/>
            <person name="Lee T.K."/>
            <person name="Vierheilig J."/>
            <person name="Daims H."/>
            <person name="Horn M."/>
            <person name="Wagner M."/>
            <person name="Jensen G.J."/>
            <person name="Kyrpides N.C."/>
            <person name="Koonin E.V."/>
            <person name="Woyke T."/>
        </authorList>
    </citation>
    <scope>NUCLEOTIDE SEQUENCE</scope>
    <source>
        <strain evidence="2">CTV1</strain>
    </source>
</reference>
<evidence type="ECO:0000256" key="1">
    <source>
        <dbReference type="SAM" id="Coils"/>
    </source>
</evidence>
<proteinExistence type="predicted"/>
<dbReference type="EMBL" id="KY684083">
    <property type="protein sequence ID" value="ARF08059.1"/>
    <property type="molecule type" value="Genomic_DNA"/>
</dbReference>
<organism evidence="2">
    <name type="scientific">Catovirus CTV1</name>
    <dbReference type="NCBI Taxonomy" id="1977631"/>
    <lineage>
        <taxon>Viruses</taxon>
        <taxon>Varidnaviria</taxon>
        <taxon>Bamfordvirae</taxon>
        <taxon>Nucleocytoviricota</taxon>
        <taxon>Megaviricetes</taxon>
        <taxon>Imitervirales</taxon>
        <taxon>Mimiviridae</taxon>
        <taxon>Klosneuvirinae</taxon>
        <taxon>Catovirus</taxon>
    </lineage>
</organism>
<keyword evidence="1" id="KW-0175">Coiled coil</keyword>
<sequence length="74" mass="8861">MYAGHIKDLIKKIENLENKLLLQEEKHKNEIQIEKHKVELLENELKNQKEISEKDKIILQMQVKMLQNGIKLDK</sequence>
<protein>
    <submittedName>
        <fullName evidence="2">Uncharacterized protein</fullName>
    </submittedName>
</protein>
<gene>
    <name evidence="2" type="ORF">Catovirus_1_109</name>
</gene>
<accession>A0A1V0S8M9</accession>
<feature type="coiled-coil region" evidence="1">
    <location>
        <begin position="6"/>
        <end position="51"/>
    </location>
</feature>